<reference evidence="5 6" key="1">
    <citation type="submission" date="2016-10" db="EMBL/GenBank/DDBJ databases">
        <authorList>
            <person name="de Groot N.N."/>
        </authorList>
    </citation>
    <scope>NUCLEOTIDE SEQUENCE [LARGE SCALE GENOMIC DNA]</scope>
    <source>
        <strain evidence="5 6">KH1P1</strain>
    </source>
</reference>
<dbReference type="PROSITE" id="PS51170">
    <property type="entry name" value="CW"/>
    <property type="match status" value="2"/>
</dbReference>
<keyword evidence="1" id="KW-0677">Repeat</keyword>
<evidence type="ECO:0000259" key="4">
    <source>
        <dbReference type="Pfam" id="PF00188"/>
    </source>
</evidence>
<feature type="signal peptide" evidence="3">
    <location>
        <begin position="1"/>
        <end position="25"/>
    </location>
</feature>
<protein>
    <submittedName>
        <fullName evidence="5">Putative cell wall binding repeat-containing protein</fullName>
    </submittedName>
</protein>
<dbReference type="PANTHER" id="PTHR31157:SF1">
    <property type="entry name" value="SCP DOMAIN-CONTAINING PROTEIN"/>
    <property type="match status" value="1"/>
</dbReference>
<dbReference type="Proteomes" id="UP000199820">
    <property type="component" value="Unassembled WGS sequence"/>
</dbReference>
<accession>A0A1I0GZW5</accession>
<dbReference type="SUPFAM" id="SSF69360">
    <property type="entry name" value="Cell wall binding repeat"/>
    <property type="match status" value="1"/>
</dbReference>
<name>A0A1I0GZW5_9FIRM</name>
<gene>
    <name evidence="5" type="ORF">SAMN04487771_10418</name>
</gene>
<feature type="repeat" description="Cell wall-binding" evidence="2">
    <location>
        <begin position="43"/>
        <end position="62"/>
    </location>
</feature>
<evidence type="ECO:0000256" key="2">
    <source>
        <dbReference type="PROSITE-ProRule" id="PRU00591"/>
    </source>
</evidence>
<evidence type="ECO:0000256" key="1">
    <source>
        <dbReference type="ARBA" id="ARBA00022737"/>
    </source>
</evidence>
<dbReference type="EMBL" id="FOIL01000041">
    <property type="protein sequence ID" value="SET76759.1"/>
    <property type="molecule type" value="Genomic_DNA"/>
</dbReference>
<feature type="chain" id="PRO_5011738295" evidence="3">
    <location>
        <begin position="26"/>
        <end position="317"/>
    </location>
</feature>
<dbReference type="RefSeq" id="WP_074650051.1">
    <property type="nucleotide sequence ID" value="NZ_FOIL01000041.1"/>
</dbReference>
<feature type="domain" description="SCP" evidence="4">
    <location>
        <begin position="170"/>
        <end position="283"/>
    </location>
</feature>
<keyword evidence="6" id="KW-1185">Reference proteome</keyword>
<proteinExistence type="predicted"/>
<dbReference type="CDD" id="cd05379">
    <property type="entry name" value="CAP_bacterial"/>
    <property type="match status" value="1"/>
</dbReference>
<evidence type="ECO:0000313" key="6">
    <source>
        <dbReference type="Proteomes" id="UP000199820"/>
    </source>
</evidence>
<dbReference type="AlphaFoldDB" id="A0A1I0GZW5"/>
<dbReference type="InterPro" id="IPR018337">
    <property type="entry name" value="Cell_wall/Cho-bd_repeat"/>
</dbReference>
<evidence type="ECO:0000256" key="3">
    <source>
        <dbReference type="SAM" id="SignalP"/>
    </source>
</evidence>
<dbReference type="Gene3D" id="3.40.33.10">
    <property type="entry name" value="CAP"/>
    <property type="match status" value="1"/>
</dbReference>
<organism evidence="5 6">
    <name type="scientific">[Clostridium] aminophilum</name>
    <dbReference type="NCBI Taxonomy" id="1526"/>
    <lineage>
        <taxon>Bacteria</taxon>
        <taxon>Bacillati</taxon>
        <taxon>Bacillota</taxon>
        <taxon>Clostridia</taxon>
        <taxon>Lachnospirales</taxon>
        <taxon>Lachnospiraceae</taxon>
    </lineage>
</organism>
<dbReference type="SUPFAM" id="SSF55797">
    <property type="entry name" value="PR-1-like"/>
    <property type="match status" value="1"/>
</dbReference>
<dbReference type="PANTHER" id="PTHR31157">
    <property type="entry name" value="SCP DOMAIN-CONTAINING PROTEIN"/>
    <property type="match status" value="1"/>
</dbReference>
<evidence type="ECO:0000313" key="5">
    <source>
        <dbReference type="EMBL" id="SET76759.1"/>
    </source>
</evidence>
<dbReference type="InterPro" id="IPR014044">
    <property type="entry name" value="CAP_dom"/>
</dbReference>
<keyword evidence="3" id="KW-0732">Signal</keyword>
<dbReference type="Pfam" id="PF00188">
    <property type="entry name" value="CAP"/>
    <property type="match status" value="1"/>
</dbReference>
<feature type="repeat" description="Cell wall-binding" evidence="2">
    <location>
        <begin position="84"/>
        <end position="103"/>
    </location>
</feature>
<dbReference type="Pfam" id="PF19127">
    <property type="entry name" value="Choline_bind_3"/>
    <property type="match status" value="1"/>
</dbReference>
<dbReference type="InterPro" id="IPR035940">
    <property type="entry name" value="CAP_sf"/>
</dbReference>
<sequence>MYKRKLLTVVVGAMISLFSASSAFAGWVSDGTTWYYQENGLNKTGWVQDNGNWYYLNADGKMATGFVQDGYNTYYLDQANGAMLTGWQQIDGKWYYLSPENGGAMLRKATTPDGYFVNATGVWVPDQESKSSNANASQKTISANNEDVDSIKDVSLDNNTLCDYADQVIDLINEVRVEHGSAPLKENSTLMDIAQERAVDIVENYSHDDIDGSFICADMMKDYGYDYKKCGENLVKGRNSPEAAVKAWLASSNHKKTLLNRAYTDTGVGVVEVNGKLYWVQIFGTRSYSRKSDDSDNNRVKSSYGIDYDSLASDYAF</sequence>
<dbReference type="Gene3D" id="2.10.270.10">
    <property type="entry name" value="Cholin Binding"/>
    <property type="match status" value="1"/>
</dbReference>